<comment type="caution">
    <text evidence="2">The sequence shown here is derived from an EMBL/GenBank/DDBJ whole genome shotgun (WGS) entry which is preliminary data.</text>
</comment>
<dbReference type="EMBL" id="QEKK01000001">
    <property type="protein sequence ID" value="PVY59660.1"/>
    <property type="molecule type" value="Genomic_DNA"/>
</dbReference>
<dbReference type="OrthoDB" id="10007033at2"/>
<name>A0A2U1CFI6_9FIRM</name>
<accession>A0A2U1CFI6</accession>
<evidence type="ECO:0000313" key="2">
    <source>
        <dbReference type="EMBL" id="PVY59660.1"/>
    </source>
</evidence>
<dbReference type="GeneID" id="93228091"/>
<reference evidence="2 3" key="1">
    <citation type="submission" date="2018-04" db="EMBL/GenBank/DDBJ databases">
        <title>Genomic Encyclopedia of Type Strains, Phase IV (KMG-IV): sequencing the most valuable type-strain genomes for metagenomic binning, comparative biology and taxonomic classification.</title>
        <authorList>
            <person name="Goeker M."/>
        </authorList>
    </citation>
    <scope>NUCLEOTIDE SEQUENCE [LARGE SCALE GENOMIC DNA]</scope>
    <source>
        <strain evidence="2 3">DSM 26588</strain>
    </source>
</reference>
<evidence type="ECO:0000313" key="3">
    <source>
        <dbReference type="Proteomes" id="UP000245778"/>
    </source>
</evidence>
<feature type="region of interest" description="Disordered" evidence="1">
    <location>
        <begin position="1"/>
        <end position="28"/>
    </location>
</feature>
<proteinExistence type="predicted"/>
<sequence>MTEFKTVHDSRAEEPATIDTTSSETTVYERKNIRQETTTRGEGDTAITVTEWVYEQREYTREEYYMMLSPAIQGVQQSLSNIELAIAML</sequence>
<evidence type="ECO:0000256" key="1">
    <source>
        <dbReference type="SAM" id="MobiDB-lite"/>
    </source>
</evidence>
<dbReference type="AlphaFoldDB" id="A0A2U1CFI6"/>
<protein>
    <submittedName>
        <fullName evidence="2">Uncharacterized protein</fullName>
    </submittedName>
</protein>
<organism evidence="2 3">
    <name type="scientific">Intestinimonas butyriciproducens</name>
    <dbReference type="NCBI Taxonomy" id="1297617"/>
    <lineage>
        <taxon>Bacteria</taxon>
        <taxon>Bacillati</taxon>
        <taxon>Bacillota</taxon>
        <taxon>Clostridia</taxon>
        <taxon>Eubacteriales</taxon>
        <taxon>Intestinimonas</taxon>
    </lineage>
</organism>
<feature type="compositionally biased region" description="Basic and acidic residues" evidence="1">
    <location>
        <begin position="1"/>
        <end position="14"/>
    </location>
</feature>
<gene>
    <name evidence="2" type="ORF">C7373_101174</name>
</gene>
<dbReference type="Proteomes" id="UP000245778">
    <property type="component" value="Unassembled WGS sequence"/>
</dbReference>
<dbReference type="RefSeq" id="WP_116721421.1">
    <property type="nucleotide sequence ID" value="NZ_CP011524.1"/>
</dbReference>